<feature type="domain" description="N-acetyltransferase" evidence="1">
    <location>
        <begin position="16"/>
        <end position="163"/>
    </location>
</feature>
<gene>
    <name evidence="2" type="ORF">BT63DRAFT_424080</name>
</gene>
<keyword evidence="2" id="KW-0808">Transferase</keyword>
<dbReference type="GO" id="GO:0016747">
    <property type="term" value="F:acyltransferase activity, transferring groups other than amino-acyl groups"/>
    <property type="evidence" value="ECO:0007669"/>
    <property type="project" value="InterPro"/>
</dbReference>
<organism evidence="2 3">
    <name type="scientific">Microthyrium microscopicum</name>
    <dbReference type="NCBI Taxonomy" id="703497"/>
    <lineage>
        <taxon>Eukaryota</taxon>
        <taxon>Fungi</taxon>
        <taxon>Dikarya</taxon>
        <taxon>Ascomycota</taxon>
        <taxon>Pezizomycotina</taxon>
        <taxon>Dothideomycetes</taxon>
        <taxon>Dothideomycetes incertae sedis</taxon>
        <taxon>Microthyriales</taxon>
        <taxon>Microthyriaceae</taxon>
        <taxon>Microthyrium</taxon>
    </lineage>
</organism>
<dbReference type="CDD" id="cd04301">
    <property type="entry name" value="NAT_SF"/>
    <property type="match status" value="1"/>
</dbReference>
<proteinExistence type="predicted"/>
<dbReference type="Gene3D" id="3.40.630.30">
    <property type="match status" value="1"/>
</dbReference>
<dbReference type="PANTHER" id="PTHR43233">
    <property type="entry name" value="FAMILY N-ACETYLTRANSFERASE, PUTATIVE (AFU_ORTHOLOGUE AFUA_6G03350)-RELATED"/>
    <property type="match status" value="1"/>
</dbReference>
<dbReference type="AlphaFoldDB" id="A0A6A6UGW5"/>
<dbReference type="SUPFAM" id="SSF55729">
    <property type="entry name" value="Acyl-CoA N-acyltransferases (Nat)"/>
    <property type="match status" value="1"/>
</dbReference>
<dbReference type="PANTHER" id="PTHR43233:SF1">
    <property type="entry name" value="FAMILY N-ACETYLTRANSFERASE, PUTATIVE (AFU_ORTHOLOGUE AFUA_6G03350)-RELATED"/>
    <property type="match status" value="1"/>
</dbReference>
<reference evidence="2" key="1">
    <citation type="journal article" date="2020" name="Stud. Mycol.">
        <title>101 Dothideomycetes genomes: a test case for predicting lifestyles and emergence of pathogens.</title>
        <authorList>
            <person name="Haridas S."/>
            <person name="Albert R."/>
            <person name="Binder M."/>
            <person name="Bloem J."/>
            <person name="Labutti K."/>
            <person name="Salamov A."/>
            <person name="Andreopoulos B."/>
            <person name="Baker S."/>
            <person name="Barry K."/>
            <person name="Bills G."/>
            <person name="Bluhm B."/>
            <person name="Cannon C."/>
            <person name="Castanera R."/>
            <person name="Culley D."/>
            <person name="Daum C."/>
            <person name="Ezra D."/>
            <person name="Gonzalez J."/>
            <person name="Henrissat B."/>
            <person name="Kuo A."/>
            <person name="Liang C."/>
            <person name="Lipzen A."/>
            <person name="Lutzoni F."/>
            <person name="Magnuson J."/>
            <person name="Mondo S."/>
            <person name="Nolan M."/>
            <person name="Ohm R."/>
            <person name="Pangilinan J."/>
            <person name="Park H.-J."/>
            <person name="Ramirez L."/>
            <person name="Alfaro M."/>
            <person name="Sun H."/>
            <person name="Tritt A."/>
            <person name="Yoshinaga Y."/>
            <person name="Zwiers L.-H."/>
            <person name="Turgeon B."/>
            <person name="Goodwin S."/>
            <person name="Spatafora J."/>
            <person name="Crous P."/>
            <person name="Grigoriev I."/>
        </authorList>
    </citation>
    <scope>NUCLEOTIDE SEQUENCE</scope>
    <source>
        <strain evidence="2">CBS 115976</strain>
    </source>
</reference>
<keyword evidence="3" id="KW-1185">Reference proteome</keyword>
<dbReference type="Proteomes" id="UP000799302">
    <property type="component" value="Unassembled WGS sequence"/>
</dbReference>
<dbReference type="PROSITE" id="PS51186">
    <property type="entry name" value="GNAT"/>
    <property type="match status" value="1"/>
</dbReference>
<evidence type="ECO:0000313" key="2">
    <source>
        <dbReference type="EMBL" id="KAF2670124.1"/>
    </source>
</evidence>
<evidence type="ECO:0000259" key="1">
    <source>
        <dbReference type="PROSITE" id="PS51186"/>
    </source>
</evidence>
<protein>
    <submittedName>
        <fullName evidence="2">Putative GNAT family N-acetyltransferase</fullName>
    </submittedName>
</protein>
<dbReference type="InterPro" id="IPR000182">
    <property type="entry name" value="GNAT_dom"/>
</dbReference>
<dbReference type="EMBL" id="MU004234">
    <property type="protein sequence ID" value="KAF2670124.1"/>
    <property type="molecule type" value="Genomic_DNA"/>
</dbReference>
<dbReference type="InterPro" id="IPR053144">
    <property type="entry name" value="Acetyltransferase_Butenolide"/>
</dbReference>
<dbReference type="OrthoDB" id="10039976at2759"/>
<sequence>MEAPLNWRKDSFLVSTNHSNLEPDAINKALGSDVIWWAESLSGNQLRTMLQNSLCFGLYKILEAPDGQDQMLQIGLARLITDYVTFCYLTDVYVLDEYQGKGLGSFLMECVNEYSNSLPSLRGLMLVTSSEQAQKWYMKLLGAKELETRAGHPVKALLKERES</sequence>
<dbReference type="Pfam" id="PF00583">
    <property type="entry name" value="Acetyltransf_1"/>
    <property type="match status" value="1"/>
</dbReference>
<name>A0A6A6UGW5_9PEZI</name>
<dbReference type="InterPro" id="IPR016181">
    <property type="entry name" value="Acyl_CoA_acyltransferase"/>
</dbReference>
<evidence type="ECO:0000313" key="3">
    <source>
        <dbReference type="Proteomes" id="UP000799302"/>
    </source>
</evidence>
<accession>A0A6A6UGW5</accession>